<dbReference type="SUPFAM" id="SSF46689">
    <property type="entry name" value="Homeodomain-like"/>
    <property type="match status" value="2"/>
</dbReference>
<dbReference type="RefSeq" id="WP_015261813.1">
    <property type="nucleotide sequence ID" value="NC_019903.1"/>
</dbReference>
<dbReference type="InterPro" id="IPR011256">
    <property type="entry name" value="Reg_factor_effector_dom_sf"/>
</dbReference>
<dbReference type="Gene3D" id="3.20.80.10">
    <property type="entry name" value="Regulatory factor, effector binding domain"/>
    <property type="match status" value="1"/>
</dbReference>
<evidence type="ECO:0000256" key="1">
    <source>
        <dbReference type="ARBA" id="ARBA00023015"/>
    </source>
</evidence>
<accession>L0F6J9</accession>
<dbReference type="Pfam" id="PF12663">
    <property type="entry name" value="DUF3788"/>
    <property type="match status" value="1"/>
</dbReference>
<dbReference type="SUPFAM" id="SSF55136">
    <property type="entry name" value="Probable bacterial effector-binding domain"/>
    <property type="match status" value="1"/>
</dbReference>
<evidence type="ECO:0000313" key="5">
    <source>
        <dbReference type="EMBL" id="AGA68817.1"/>
    </source>
</evidence>
<dbReference type="InterPro" id="IPR029441">
    <property type="entry name" value="Cass2"/>
</dbReference>
<dbReference type="InterPro" id="IPR010499">
    <property type="entry name" value="AraC_E-bd"/>
</dbReference>
<dbReference type="InterPro" id="IPR018060">
    <property type="entry name" value="HTH_AraC"/>
</dbReference>
<dbReference type="InterPro" id="IPR009057">
    <property type="entry name" value="Homeodomain-like_sf"/>
</dbReference>
<dbReference type="InterPro" id="IPR024265">
    <property type="entry name" value="DUF3788"/>
</dbReference>
<dbReference type="KEGG" id="ddl:Desdi_1307"/>
<keyword evidence="2 5" id="KW-0238">DNA-binding</keyword>
<evidence type="ECO:0000256" key="2">
    <source>
        <dbReference type="ARBA" id="ARBA00023125"/>
    </source>
</evidence>
<evidence type="ECO:0000259" key="4">
    <source>
        <dbReference type="PROSITE" id="PS01124"/>
    </source>
</evidence>
<gene>
    <name evidence="5" type="ordered locus">Desdi_1307</name>
</gene>
<dbReference type="PROSITE" id="PS01124">
    <property type="entry name" value="HTH_ARAC_FAMILY_2"/>
    <property type="match status" value="1"/>
</dbReference>
<organism evidence="5 6">
    <name type="scientific">Desulfitobacterium dichloroeliminans (strain LMG P-21439 / DCA1)</name>
    <dbReference type="NCBI Taxonomy" id="871963"/>
    <lineage>
        <taxon>Bacteria</taxon>
        <taxon>Bacillati</taxon>
        <taxon>Bacillota</taxon>
        <taxon>Clostridia</taxon>
        <taxon>Eubacteriales</taxon>
        <taxon>Desulfitobacteriaceae</taxon>
        <taxon>Desulfitobacterium</taxon>
    </lineage>
</organism>
<sequence length="450" mass="51339">MHAWQAIQNSLNYIEDHLSENIKMETLANVASLSPYYFQRLFGRLVKKSVNEYVRLRRLAKASEALKSKEKRIIDVALDYGFSDHANFTRAFKDAYGITPDAYRDCPVILNHFIKPDLLLNYIMVNEDVSLIADGIVVEVIRRKLDEPRTFIGIEGEVPDTELTGGKGTGIATTGIIWDEFHRQKSNILNLLPNGNEFGVFYLGDAREGCCNYMAGAEATGNIQEEGYASYTIPSGEYAVCCLEAENFAELIGSAIFKASSFMNCWMKKHSLTCGDFAAEIYYNKNQDASYMELWLPLSSSQRIFKIKQTWDKTNGTQKPSITTINTYVNSPLFECLCKHMETEYQSKPVLEYSRCSLQYGWNVKYKKAGRTLCTLYPKEGYFIALIVIGDREQTETEFTLPFFTEYLQQLYHETKSGMGQKWLMINVTNDAVLEDVKQCIAIRRGKKKN</sequence>
<dbReference type="Pfam" id="PF14526">
    <property type="entry name" value="Cass2"/>
    <property type="match status" value="1"/>
</dbReference>
<dbReference type="PANTHER" id="PTHR47504">
    <property type="entry name" value="RIGHT ORIGIN-BINDING PROTEIN"/>
    <property type="match status" value="1"/>
</dbReference>
<dbReference type="SMART" id="SM00342">
    <property type="entry name" value="HTH_ARAC"/>
    <property type="match status" value="1"/>
</dbReference>
<dbReference type="OrthoDB" id="9090890at2"/>
<dbReference type="Gene3D" id="1.10.10.60">
    <property type="entry name" value="Homeodomain-like"/>
    <property type="match status" value="2"/>
</dbReference>
<protein>
    <submittedName>
        <fullName evidence="5">DNA-binding domain-containing protein, AraC-type</fullName>
    </submittedName>
</protein>
<dbReference type="SMART" id="SM00871">
    <property type="entry name" value="AraC_E_bind"/>
    <property type="match status" value="1"/>
</dbReference>
<keyword evidence="3" id="KW-0804">Transcription</keyword>
<keyword evidence="1" id="KW-0805">Transcription regulation</keyword>
<dbReference type="eggNOG" id="COG3708">
    <property type="taxonomic scope" value="Bacteria"/>
</dbReference>
<dbReference type="GO" id="GO:0043565">
    <property type="term" value="F:sequence-specific DNA binding"/>
    <property type="evidence" value="ECO:0007669"/>
    <property type="project" value="InterPro"/>
</dbReference>
<dbReference type="eggNOG" id="COG2207">
    <property type="taxonomic scope" value="Bacteria"/>
</dbReference>
<dbReference type="InterPro" id="IPR050959">
    <property type="entry name" value="MarA-like"/>
</dbReference>
<evidence type="ECO:0000256" key="3">
    <source>
        <dbReference type="ARBA" id="ARBA00023163"/>
    </source>
</evidence>
<dbReference type="PROSITE" id="PS00041">
    <property type="entry name" value="HTH_ARAC_FAMILY_1"/>
    <property type="match status" value="1"/>
</dbReference>
<feature type="domain" description="HTH araC/xylS-type" evidence="4">
    <location>
        <begin position="8"/>
        <end position="106"/>
    </location>
</feature>
<dbReference type="InterPro" id="IPR018062">
    <property type="entry name" value="HTH_AraC-typ_CS"/>
</dbReference>
<dbReference type="GO" id="GO:0003700">
    <property type="term" value="F:DNA-binding transcription factor activity"/>
    <property type="evidence" value="ECO:0007669"/>
    <property type="project" value="InterPro"/>
</dbReference>
<dbReference type="Pfam" id="PF12833">
    <property type="entry name" value="HTH_18"/>
    <property type="match status" value="1"/>
</dbReference>
<dbReference type="HOGENOM" id="CLU_000445_81_1_9"/>
<keyword evidence="6" id="KW-1185">Reference proteome</keyword>
<evidence type="ECO:0000313" key="6">
    <source>
        <dbReference type="Proteomes" id="UP000010797"/>
    </source>
</evidence>
<dbReference type="PANTHER" id="PTHR47504:SF5">
    <property type="entry name" value="RIGHT ORIGIN-BINDING PROTEIN"/>
    <property type="match status" value="1"/>
</dbReference>
<dbReference type="InterPro" id="IPR020449">
    <property type="entry name" value="Tscrpt_reg_AraC-type_HTH"/>
</dbReference>
<name>L0F6J9_DESDL</name>
<dbReference type="EMBL" id="CP003344">
    <property type="protein sequence ID" value="AGA68817.1"/>
    <property type="molecule type" value="Genomic_DNA"/>
</dbReference>
<dbReference type="AlphaFoldDB" id="L0F6J9"/>
<dbReference type="Proteomes" id="UP000010797">
    <property type="component" value="Chromosome"/>
</dbReference>
<dbReference type="PRINTS" id="PR00032">
    <property type="entry name" value="HTHARAC"/>
</dbReference>
<dbReference type="STRING" id="871963.Desdi_1307"/>
<proteinExistence type="predicted"/>
<reference evidence="6" key="1">
    <citation type="submission" date="2012-02" db="EMBL/GenBank/DDBJ databases">
        <title>Complete sequence of Desulfitobacterium dichloroeliminans LMG P-21439.</title>
        <authorList>
            <person name="Lucas S."/>
            <person name="Han J."/>
            <person name="Lapidus A."/>
            <person name="Cheng J.-F."/>
            <person name="Goodwin L."/>
            <person name="Pitluck S."/>
            <person name="Peters L."/>
            <person name="Ovchinnikova G."/>
            <person name="Teshima H."/>
            <person name="Detter J.C."/>
            <person name="Han C."/>
            <person name="Tapia R."/>
            <person name="Land M."/>
            <person name="Hauser L."/>
            <person name="Kyrpides N."/>
            <person name="Ivanova N."/>
            <person name="Pagani I."/>
            <person name="Kruse T."/>
            <person name="de Vos W.M."/>
            <person name="Boon N."/>
            <person name="Smidt H."/>
            <person name="Woyke T."/>
        </authorList>
    </citation>
    <scope>NUCLEOTIDE SEQUENCE [LARGE SCALE GENOMIC DNA]</scope>
    <source>
        <strain evidence="6">LMG P-21439 / DCA1</strain>
    </source>
</reference>